<dbReference type="EMBL" id="AOIQ01000009">
    <property type="protein sequence ID" value="ELZ12161.1"/>
    <property type="molecule type" value="Genomic_DNA"/>
</dbReference>
<evidence type="ECO:0000313" key="2">
    <source>
        <dbReference type="Proteomes" id="UP000011560"/>
    </source>
</evidence>
<evidence type="ECO:0000313" key="1">
    <source>
        <dbReference type="EMBL" id="ELZ12161.1"/>
    </source>
</evidence>
<reference evidence="1 2" key="1">
    <citation type="journal article" date="2014" name="PLoS Genet.">
        <title>Phylogenetically driven sequencing of extremely halophilic archaea reveals strategies for static and dynamic osmo-response.</title>
        <authorList>
            <person name="Becker E.A."/>
            <person name="Seitzer P.M."/>
            <person name="Tritt A."/>
            <person name="Larsen D."/>
            <person name="Krusor M."/>
            <person name="Yao A.I."/>
            <person name="Wu D."/>
            <person name="Madern D."/>
            <person name="Eisen J.A."/>
            <person name="Darling A.E."/>
            <person name="Facciotti M.T."/>
        </authorList>
    </citation>
    <scope>NUCLEOTIDE SEQUENCE [LARGE SCALE GENOMIC DNA]</scope>
    <source>
        <strain evidence="1 2">JCM 14624</strain>
    </source>
</reference>
<protein>
    <submittedName>
        <fullName evidence="1">Farnesyltranstransferase</fullName>
    </submittedName>
</protein>
<dbReference type="SUPFAM" id="SSF48576">
    <property type="entry name" value="Terpenoid synthases"/>
    <property type="match status" value="1"/>
</dbReference>
<sequence length="291" mass="30900">MMHLTDHTDRRAAIDQSIEHALPSDPTGCLAPADAQMDAFEDRWYGRLVFVSAAAGQAGDVSAGDVPDSTTRAAFGDETASTVGAAAAIELLRGYCSLRYALLLRDGDDRSLESVTPELLSSDYLFAAAFERLGDSVASDDDTARLESCFETLAGTAERSIEAMATDERQPPSPDAYADVIEETAGALGWWAARTGAVLAGVPPVHRQTIASIGRAASVHRQLRHVLDPSAVPGPVTPFLGVECDGSAPGDDDLRRRAEKRRDEVLTAIESLPAPIDATALRSLVRAGSRR</sequence>
<dbReference type="Proteomes" id="UP000011560">
    <property type="component" value="Unassembled WGS sequence"/>
</dbReference>
<dbReference type="AlphaFoldDB" id="M0BMP3"/>
<name>M0BMP3_9EURY</name>
<organism evidence="1 2">
    <name type="scientific">Halovivax asiaticus JCM 14624</name>
    <dbReference type="NCBI Taxonomy" id="1227490"/>
    <lineage>
        <taxon>Archaea</taxon>
        <taxon>Methanobacteriati</taxon>
        <taxon>Methanobacteriota</taxon>
        <taxon>Stenosarchaea group</taxon>
        <taxon>Halobacteria</taxon>
        <taxon>Halobacteriales</taxon>
        <taxon>Natrialbaceae</taxon>
        <taxon>Halovivax</taxon>
    </lineage>
</organism>
<dbReference type="RefSeq" id="WP_007698839.1">
    <property type="nucleotide sequence ID" value="NZ_AOIQ01000009.1"/>
</dbReference>
<dbReference type="OrthoDB" id="202855at2157"/>
<accession>M0BMP3</accession>
<dbReference type="Gene3D" id="1.10.600.10">
    <property type="entry name" value="Farnesyl Diphosphate Synthase"/>
    <property type="match status" value="1"/>
</dbReference>
<comment type="caution">
    <text evidence="1">The sequence shown here is derived from an EMBL/GenBank/DDBJ whole genome shotgun (WGS) entry which is preliminary data.</text>
</comment>
<keyword evidence="2" id="KW-1185">Reference proteome</keyword>
<dbReference type="STRING" id="1227490.C479_05118"/>
<dbReference type="InterPro" id="IPR008949">
    <property type="entry name" value="Isoprenoid_synthase_dom_sf"/>
</dbReference>
<gene>
    <name evidence="1" type="ORF">C479_05118</name>
</gene>
<dbReference type="GO" id="GO:0016740">
    <property type="term" value="F:transferase activity"/>
    <property type="evidence" value="ECO:0007669"/>
    <property type="project" value="UniProtKB-KW"/>
</dbReference>
<proteinExistence type="predicted"/>
<keyword evidence="1" id="KW-0808">Transferase</keyword>